<evidence type="ECO:0000313" key="3">
    <source>
        <dbReference type="EMBL" id="KAF5725491.1"/>
    </source>
</evidence>
<dbReference type="PANTHER" id="PTHR35507">
    <property type="entry name" value="OS09G0488600 PROTEIN"/>
    <property type="match status" value="1"/>
</dbReference>
<dbReference type="EMBL" id="JAAARO010000023">
    <property type="protein sequence ID" value="KAF5725491.1"/>
    <property type="molecule type" value="Genomic_DNA"/>
</dbReference>
<dbReference type="PANTHER" id="PTHR35507:SF1">
    <property type="entry name" value="TMF_TATA_BD DOMAIN-CONTAINING PROTEIN"/>
    <property type="match status" value="1"/>
</dbReference>
<evidence type="ECO:0000256" key="1">
    <source>
        <dbReference type="SAM" id="Coils"/>
    </source>
</evidence>
<evidence type="ECO:0000256" key="2">
    <source>
        <dbReference type="SAM" id="MobiDB-lite"/>
    </source>
</evidence>
<dbReference type="OrthoDB" id="1894403at2759"/>
<feature type="compositionally biased region" description="Low complexity" evidence="2">
    <location>
        <begin position="375"/>
        <end position="384"/>
    </location>
</feature>
<accession>A0A7J7BUB1</accession>
<dbReference type="Proteomes" id="UP000593562">
    <property type="component" value="Unassembled WGS sequence"/>
</dbReference>
<keyword evidence="1" id="KW-0175">Coiled coil</keyword>
<protein>
    <recommendedName>
        <fullName evidence="5">Inactive rhomboid protein</fullName>
    </recommendedName>
</protein>
<feature type="coiled-coil region" evidence="1">
    <location>
        <begin position="273"/>
        <end position="307"/>
    </location>
</feature>
<name>A0A7J7BUB1_TRIWF</name>
<proteinExistence type="predicted"/>
<gene>
    <name evidence="3" type="ORF">HS088_TW23G00213</name>
</gene>
<keyword evidence="4" id="KW-1185">Reference proteome</keyword>
<evidence type="ECO:0000313" key="4">
    <source>
        <dbReference type="Proteomes" id="UP000593562"/>
    </source>
</evidence>
<feature type="region of interest" description="Disordered" evidence="2">
    <location>
        <begin position="1"/>
        <end position="42"/>
    </location>
</feature>
<feature type="compositionally biased region" description="Low complexity" evidence="2">
    <location>
        <begin position="333"/>
        <end position="347"/>
    </location>
</feature>
<reference evidence="3 4" key="1">
    <citation type="journal article" date="2020" name="Nat. Commun.">
        <title>Genome of Tripterygium wilfordii and identification of cytochrome P450 involved in triptolide biosynthesis.</title>
        <authorList>
            <person name="Tu L."/>
            <person name="Su P."/>
            <person name="Zhang Z."/>
            <person name="Gao L."/>
            <person name="Wang J."/>
            <person name="Hu T."/>
            <person name="Zhou J."/>
            <person name="Zhang Y."/>
            <person name="Zhao Y."/>
            <person name="Liu Y."/>
            <person name="Song Y."/>
            <person name="Tong Y."/>
            <person name="Lu Y."/>
            <person name="Yang J."/>
            <person name="Xu C."/>
            <person name="Jia M."/>
            <person name="Peters R.J."/>
            <person name="Huang L."/>
            <person name="Gao W."/>
        </authorList>
    </citation>
    <scope>NUCLEOTIDE SEQUENCE [LARGE SCALE GENOMIC DNA]</scope>
    <source>
        <strain evidence="4">cv. XIE 37</strain>
        <tissue evidence="3">Leaf</tissue>
    </source>
</reference>
<feature type="compositionally biased region" description="Polar residues" evidence="2">
    <location>
        <begin position="363"/>
        <end position="374"/>
    </location>
</feature>
<dbReference type="FunCoup" id="A0A7J7BUB1">
    <property type="interactions" value="932"/>
</dbReference>
<dbReference type="InParanoid" id="A0A7J7BUB1"/>
<feature type="region of interest" description="Disordered" evidence="2">
    <location>
        <begin position="332"/>
        <end position="447"/>
    </location>
</feature>
<dbReference type="AlphaFoldDB" id="A0A7J7BUB1"/>
<comment type="caution">
    <text evidence="3">The sequence shown here is derived from an EMBL/GenBank/DDBJ whole genome shotgun (WGS) entry which is preliminary data.</text>
</comment>
<organism evidence="3 4">
    <name type="scientific">Tripterygium wilfordii</name>
    <name type="common">Thunder God vine</name>
    <dbReference type="NCBI Taxonomy" id="458696"/>
    <lineage>
        <taxon>Eukaryota</taxon>
        <taxon>Viridiplantae</taxon>
        <taxon>Streptophyta</taxon>
        <taxon>Embryophyta</taxon>
        <taxon>Tracheophyta</taxon>
        <taxon>Spermatophyta</taxon>
        <taxon>Magnoliopsida</taxon>
        <taxon>eudicotyledons</taxon>
        <taxon>Gunneridae</taxon>
        <taxon>Pentapetalae</taxon>
        <taxon>rosids</taxon>
        <taxon>fabids</taxon>
        <taxon>Celastrales</taxon>
        <taxon>Celastraceae</taxon>
        <taxon>Tripterygium</taxon>
    </lineage>
</organism>
<evidence type="ECO:0008006" key="5">
    <source>
        <dbReference type="Google" id="ProtNLM"/>
    </source>
</evidence>
<sequence length="447" mass="49416">MEMAEEDLGSRSGSAPPFPAIVSLTPFSPNPSPSARRLSSQFTKPSLPVAPARRLAWVSLQGRLVNAEEASSARTIGGGLSLEEAAAWELFTPIQRVLIVAVIGVAVAESKKNRTITQLKKSVELRDQVLSSMQQKLDALCEQMNDTKDRSGSVVNMSYNKNANQSSCSEFFGCDEMKLVDCGCWLCSQHHELVTGITYKMPFVKEVEQEERRMSDLSDWASSVTSAADIQFNTFAMDQDISNLRKECEEKDATIGELTTILRSSSVAGSKRISELEDIIRRKNMMITRLKKDMIVLEEKVVQLTRLRRPSSASIPDSWQFPVMVDNIIYGMDSTTSPSSSDSDSPPVNRPKAHVAEADEISAQKNELASATNQKSAPSKSSSSLNKLTDRLTRSRTVSPLKEVSMNPKVNTRAVLKQKHSADGDLRKSRRPTQMLSKDATPQKRWA</sequence>